<evidence type="ECO:0000313" key="5">
    <source>
        <dbReference type="EMBL" id="MXO68046.1"/>
    </source>
</evidence>
<evidence type="ECO:0000313" key="6">
    <source>
        <dbReference type="Proteomes" id="UP000444401"/>
    </source>
</evidence>
<dbReference type="Proteomes" id="UP000444401">
    <property type="component" value="Unassembled WGS sequence"/>
</dbReference>
<dbReference type="PANTHER" id="PTHR12526:SF510">
    <property type="entry name" value="D-INOSITOL 3-PHOSPHATE GLYCOSYLTRANSFERASE"/>
    <property type="match status" value="1"/>
</dbReference>
<sequence length="404" mass="42835">MAGSGRDAGAAAVTRRLLSLSTLYPNASTPQFGTFVARSLEALAARGDWEVTAINPIGIPPLALGRYRALAAAAVDGVENGVDVRRPSYLLVPRMGGRINPSMIARAVLPLARELHERRPFDLVDAQFFYPDGPAAAWIAGQLGLPYAIKARGSDITLWGTKGFAREQMLEAAARARGLLSVSRALADDMVEIGMPRGKIAIHYTGLDRDRFRPLAHAGLRARLGEKLGLPLSEGERLVATVGALIDRKGQDLVIGAIASIPGTRLLLVGKGEDEKHLRALARDLGVADRVHFVGSVDHDTLPVILSAADAMVLPSKKEGLANAWVEALACGTPIVISEAGGARELVTGPDAGYVVARDIDAIAGALQRLFADPPPRERVAATVERFGWPAHAARLAGLYESFA</sequence>
<reference evidence="5 6" key="1">
    <citation type="submission" date="2019-12" db="EMBL/GenBank/DDBJ databases">
        <title>Genomic-based taxomic classification of the family Erythrobacteraceae.</title>
        <authorList>
            <person name="Xu L."/>
        </authorList>
    </citation>
    <scope>NUCLEOTIDE SEQUENCE [LARGE SCALE GENOMIC DNA]</scope>
    <source>
        <strain evidence="5 6">H32</strain>
    </source>
</reference>
<evidence type="ECO:0000256" key="2">
    <source>
        <dbReference type="ARBA" id="ARBA00022679"/>
    </source>
</evidence>
<dbReference type="SUPFAM" id="SSF53756">
    <property type="entry name" value="UDP-Glycosyltransferase/glycogen phosphorylase"/>
    <property type="match status" value="1"/>
</dbReference>
<dbReference type="InterPro" id="IPR028098">
    <property type="entry name" value="Glyco_trans_4-like_N"/>
</dbReference>
<dbReference type="Pfam" id="PF13439">
    <property type="entry name" value="Glyco_transf_4"/>
    <property type="match status" value="1"/>
</dbReference>
<gene>
    <name evidence="5" type="ORF">GRI72_04280</name>
</gene>
<keyword evidence="6" id="KW-1185">Reference proteome</keyword>
<dbReference type="Pfam" id="PF00534">
    <property type="entry name" value="Glycos_transf_1"/>
    <property type="match status" value="1"/>
</dbReference>
<evidence type="ECO:0000256" key="1">
    <source>
        <dbReference type="ARBA" id="ARBA00022676"/>
    </source>
</evidence>
<comment type="caution">
    <text evidence="5">The sequence shown here is derived from an EMBL/GenBank/DDBJ whole genome shotgun (WGS) entry which is preliminary data.</text>
</comment>
<accession>A0ABW9UVR3</accession>
<proteinExistence type="predicted"/>
<dbReference type="RefSeq" id="WP_160732710.1">
    <property type="nucleotide sequence ID" value="NZ_WTYO01000002.1"/>
</dbReference>
<name>A0ABW9UVR3_9SPHN</name>
<dbReference type="Gene3D" id="3.40.50.2000">
    <property type="entry name" value="Glycogen Phosphorylase B"/>
    <property type="match status" value="2"/>
</dbReference>
<keyword evidence="1" id="KW-0328">Glycosyltransferase</keyword>
<protein>
    <submittedName>
        <fullName evidence="5">Glycosyltransferase</fullName>
    </submittedName>
</protein>
<feature type="domain" description="Glycosyl transferase family 1" evidence="3">
    <location>
        <begin position="232"/>
        <end position="381"/>
    </location>
</feature>
<feature type="domain" description="Glycosyltransferase subfamily 4-like N-terminal" evidence="4">
    <location>
        <begin position="34"/>
        <end position="211"/>
    </location>
</feature>
<dbReference type="EMBL" id="WTYO01000002">
    <property type="protein sequence ID" value="MXO68046.1"/>
    <property type="molecule type" value="Genomic_DNA"/>
</dbReference>
<dbReference type="InterPro" id="IPR001296">
    <property type="entry name" value="Glyco_trans_1"/>
</dbReference>
<evidence type="ECO:0000259" key="3">
    <source>
        <dbReference type="Pfam" id="PF00534"/>
    </source>
</evidence>
<dbReference type="PANTHER" id="PTHR12526">
    <property type="entry name" value="GLYCOSYLTRANSFERASE"/>
    <property type="match status" value="1"/>
</dbReference>
<organism evidence="5 6">
    <name type="scientific">Pelagerythrobacter marinus</name>
    <dbReference type="NCBI Taxonomy" id="538382"/>
    <lineage>
        <taxon>Bacteria</taxon>
        <taxon>Pseudomonadati</taxon>
        <taxon>Pseudomonadota</taxon>
        <taxon>Alphaproteobacteria</taxon>
        <taxon>Sphingomonadales</taxon>
        <taxon>Erythrobacteraceae</taxon>
        <taxon>Pelagerythrobacter</taxon>
    </lineage>
</organism>
<keyword evidence="2" id="KW-0808">Transferase</keyword>
<evidence type="ECO:0000259" key="4">
    <source>
        <dbReference type="Pfam" id="PF13439"/>
    </source>
</evidence>